<dbReference type="Proteomes" id="UP001497744">
    <property type="component" value="Unassembled WGS sequence"/>
</dbReference>
<dbReference type="AlphaFoldDB" id="A0AAV4LQ86"/>
<accession>A0AAV4LQ86</accession>
<evidence type="ECO:0000256" key="1">
    <source>
        <dbReference type="SAM" id="MobiDB-lite"/>
    </source>
</evidence>
<evidence type="ECO:0000313" key="2">
    <source>
        <dbReference type="EMBL" id="GIX61286.1"/>
    </source>
</evidence>
<name>A0AAV4LQ86_BABCB</name>
<keyword evidence="2" id="KW-0067">ATP-binding</keyword>
<reference evidence="2 3" key="1">
    <citation type="submission" date="2021-06" db="EMBL/GenBank/DDBJ databases">
        <title>Genome sequence of Babesia caballi.</title>
        <authorList>
            <person name="Yamagishi J."/>
            <person name="Kidaka T."/>
            <person name="Ochi A."/>
        </authorList>
    </citation>
    <scope>NUCLEOTIDE SEQUENCE [LARGE SCALE GENOMIC DNA]</scope>
    <source>
        <strain evidence="2">USDA-D6B2</strain>
    </source>
</reference>
<comment type="caution">
    <text evidence="2">The sequence shown here is derived from an EMBL/GenBank/DDBJ whole genome shotgun (WGS) entry which is preliminary data.</text>
</comment>
<keyword evidence="2" id="KW-0378">Hydrolase</keyword>
<dbReference type="EMBL" id="BPLF01000001">
    <property type="protein sequence ID" value="GIX61286.1"/>
    <property type="molecule type" value="Genomic_DNA"/>
</dbReference>
<sequence length="288" mass="30416">MAVPASPIRAVRPTRCTNLGAVQRARTHSSPNGVGRDVDVDDGAHAGDVEAPGGQLAGHEEVDLAGSEPARDGARAEATHSSTCSKRLDCDRSPCSSPHLRPAKRKTRAALCAARLVCGRRLRGGKRRYLEKEDGAAGVPALAEVERRGLAELVAGQLHDFALERPGDGDARRGLDVDGVDEGDGDDVLGGLRERGAEEHRLPVLVAELEDLGQLVLEPEVEQPVRLVEHDDLDGVHVNALGVEHDVEHLARGGEDDVGDPAELGLLLLDRDAPGEQDAALVEVLGEA</sequence>
<keyword evidence="3" id="KW-1185">Reference proteome</keyword>
<gene>
    <name evidence="2" type="ORF">BcabD6B2_07210</name>
</gene>
<evidence type="ECO:0000313" key="3">
    <source>
        <dbReference type="Proteomes" id="UP001497744"/>
    </source>
</evidence>
<keyword evidence="2" id="KW-0547">Nucleotide-binding</keyword>
<feature type="region of interest" description="Disordered" evidence="1">
    <location>
        <begin position="165"/>
        <end position="188"/>
    </location>
</feature>
<dbReference type="GeneID" id="94192769"/>
<feature type="compositionally biased region" description="Acidic residues" evidence="1">
    <location>
        <begin position="178"/>
        <end position="187"/>
    </location>
</feature>
<dbReference type="GO" id="GO:0004386">
    <property type="term" value="F:helicase activity"/>
    <property type="evidence" value="ECO:0007669"/>
    <property type="project" value="UniProtKB-KW"/>
</dbReference>
<dbReference type="RefSeq" id="XP_067713357.1">
    <property type="nucleotide sequence ID" value="XM_067857256.1"/>
</dbReference>
<feature type="compositionally biased region" description="Basic and acidic residues" evidence="1">
    <location>
        <begin position="165"/>
        <end position="176"/>
    </location>
</feature>
<proteinExistence type="predicted"/>
<feature type="region of interest" description="Disordered" evidence="1">
    <location>
        <begin position="21"/>
        <end position="104"/>
    </location>
</feature>
<protein>
    <submittedName>
        <fullName evidence="2">ATP-dependent RNA helicase RhlE, putative</fullName>
    </submittedName>
</protein>
<organism evidence="2 3">
    <name type="scientific">Babesia caballi</name>
    <dbReference type="NCBI Taxonomy" id="5871"/>
    <lineage>
        <taxon>Eukaryota</taxon>
        <taxon>Sar</taxon>
        <taxon>Alveolata</taxon>
        <taxon>Apicomplexa</taxon>
        <taxon>Aconoidasida</taxon>
        <taxon>Piroplasmida</taxon>
        <taxon>Babesiidae</taxon>
        <taxon>Babesia</taxon>
    </lineage>
</organism>
<dbReference type="AntiFam" id="ANF00149">
    <property type="entry name" value="Shadow ORF (opposite cshA)"/>
</dbReference>
<feature type="compositionally biased region" description="Basic and acidic residues" evidence="1">
    <location>
        <begin position="69"/>
        <end position="78"/>
    </location>
</feature>
<feature type="compositionally biased region" description="Basic and acidic residues" evidence="1">
    <location>
        <begin position="36"/>
        <end position="48"/>
    </location>
</feature>
<keyword evidence="2" id="KW-0347">Helicase</keyword>